<name>A0A174QCL7_9FIRM</name>
<dbReference type="Gene3D" id="1.25.40.10">
    <property type="entry name" value="Tetratricopeptide repeat domain"/>
    <property type="match status" value="3"/>
</dbReference>
<feature type="compositionally biased region" description="Acidic residues" evidence="1">
    <location>
        <begin position="407"/>
        <end position="418"/>
    </location>
</feature>
<proteinExistence type="predicted"/>
<keyword evidence="2" id="KW-0378">Hydrolase</keyword>
<dbReference type="InterPro" id="IPR011990">
    <property type="entry name" value="TPR-like_helical_dom_sf"/>
</dbReference>
<dbReference type="EC" id="3.5.2.6" evidence="2"/>
<dbReference type="PANTHER" id="PTHR43628">
    <property type="entry name" value="ACTIVATOR OF C KINASE PROTEIN 1-RELATED"/>
    <property type="match status" value="1"/>
</dbReference>
<dbReference type="NCBIfam" id="NF041499">
    <property type="entry name" value="MobP3"/>
    <property type="match status" value="1"/>
</dbReference>
<evidence type="ECO:0000256" key="1">
    <source>
        <dbReference type="SAM" id="MobiDB-lite"/>
    </source>
</evidence>
<organism evidence="2 3">
    <name type="scientific">Anaerotruncus colihominis</name>
    <dbReference type="NCBI Taxonomy" id="169435"/>
    <lineage>
        <taxon>Bacteria</taxon>
        <taxon>Bacillati</taxon>
        <taxon>Bacillota</taxon>
        <taxon>Clostridia</taxon>
        <taxon>Eubacteriales</taxon>
        <taxon>Oscillospiraceae</taxon>
        <taxon>Anaerotruncus</taxon>
    </lineage>
</organism>
<dbReference type="EMBL" id="CZBE01000010">
    <property type="protein sequence ID" value="CUP71104.1"/>
    <property type="molecule type" value="Genomic_DNA"/>
</dbReference>
<dbReference type="Proteomes" id="UP000095765">
    <property type="component" value="Unassembled WGS sequence"/>
</dbReference>
<dbReference type="InterPro" id="IPR052945">
    <property type="entry name" value="Mitotic_Regulator"/>
</dbReference>
<dbReference type="Pfam" id="PF18555">
    <property type="entry name" value="MobL"/>
    <property type="match status" value="1"/>
</dbReference>
<sequence>MPRLIFKCPYIKGGTSSATAHLENYVKYMATRNGVERIDPGRSEWPATSKQKKMVEQILRDFPLSRGMFEYEDYAAEPTRTNASEFITRALEDNYNQIAKKDNYLKYIATRPRAQRVGSHGLFTGEEDQLVLAQVAEAVAAHPGNVWLPIISLRREDAARLGYDKAEEWKALLSEYAMEMAEAMKIPWEDFRWYAAFHDEAHHPHIHMVCYSADPSKGFLTTQGIAQIKSGLAKEIFRQELTELYQQQTQSRDTLNEDARSMLEQLIEQMWSGAVVNHRMEKLMEHLAERLRHTGGRKQYGYLKAPLKAVVDEIVDELAKEPCVAAAYALWYELREDVLRTYKDDLPPRLPLSQQKAFKRIKNIVIEEAVTLGARQQVFHPDDQQDRVPVEDQEEAPLPEAPQPDNDWNDFSESPPDDVPDKTVSAPAKAQMNWSDEYRLARRCLFGGKDQPQDLEQAFTLFQQEAQKGNALAMHDLGRMLADGLGRKIDMQAAHVWYSKALAAFYAVERQKKKRYAEYRIGKLYAAGLGCEQDYGDAARWFQLSADKGYKYAQYSLAGLFRRGQGVEQDDARALELYTASAQQDFPYAAYELGKMYRDGIGCEKDAEASEQWYRQAFAGFLELEQQSHDDKLQYRIGWMLLHGVGTGKDETAAREWFEQASKLDNPHAQYQLARMIFNDPSSTPEQTAQALERLTKAAEAGQDCAQYALGKIYRDGQGVEKDIQKAVALFTLAATKENSFAAFALGKLYLAGDAALPRDPAAALKWLTYAAELGNQFAQYRLGKLLLKGDDGIPKDVITAIRWLTAAAKQENGYAEYALALVYLTGEDAPKDSVKALSLLKRSAGRGNQFAQYRLGKLLLQGEDAPKDVKAAIRWLTAAAEQGNQYAQYALGKLYLLGKEVPKDRSSAIKWFQLAADQGNEYAQYFLKHMDDRLGQPPVAAVISLFHHLANIFQEQNQPPPSGGVRVAVDRKLLRKIKAKKIAQGHKADDHEPEMQL</sequence>
<reference evidence="2 3" key="1">
    <citation type="submission" date="2015-09" db="EMBL/GenBank/DDBJ databases">
        <authorList>
            <consortium name="Pathogen Informatics"/>
        </authorList>
    </citation>
    <scope>NUCLEOTIDE SEQUENCE [LARGE SCALE GENOMIC DNA]</scope>
    <source>
        <strain evidence="2 3">2789STDY5834939</strain>
    </source>
</reference>
<dbReference type="OrthoDB" id="1775746at2"/>
<dbReference type="GO" id="GO:0008800">
    <property type="term" value="F:beta-lactamase activity"/>
    <property type="evidence" value="ECO:0007669"/>
    <property type="project" value="UniProtKB-EC"/>
</dbReference>
<dbReference type="Pfam" id="PF08238">
    <property type="entry name" value="Sel1"/>
    <property type="match status" value="13"/>
</dbReference>
<dbReference type="InterPro" id="IPR041073">
    <property type="entry name" value="MobL"/>
</dbReference>
<dbReference type="GeneID" id="72462807"/>
<feature type="compositionally biased region" description="Basic and acidic residues" evidence="1">
    <location>
        <begin position="380"/>
        <end position="390"/>
    </location>
</feature>
<dbReference type="SUPFAM" id="SSF81901">
    <property type="entry name" value="HCP-like"/>
    <property type="match status" value="4"/>
</dbReference>
<protein>
    <submittedName>
        <fullName evidence="2">Putative beta-lactamase hcpC</fullName>
        <ecNumber evidence="2">3.5.2.6</ecNumber>
    </submittedName>
</protein>
<evidence type="ECO:0000313" key="2">
    <source>
        <dbReference type="EMBL" id="CUP71104.1"/>
    </source>
</evidence>
<feature type="region of interest" description="Disordered" evidence="1">
    <location>
        <begin position="376"/>
        <end position="430"/>
    </location>
</feature>
<accession>A0A174QCL7</accession>
<dbReference type="SMART" id="SM00671">
    <property type="entry name" value="SEL1"/>
    <property type="match status" value="13"/>
</dbReference>
<dbReference type="InterPro" id="IPR048102">
    <property type="entry name" value="MobP3"/>
</dbReference>
<dbReference type="PANTHER" id="PTHR43628:SF1">
    <property type="entry name" value="CHITIN SYNTHASE REGULATORY FACTOR 2-RELATED"/>
    <property type="match status" value="1"/>
</dbReference>
<dbReference type="InterPro" id="IPR006597">
    <property type="entry name" value="Sel1-like"/>
</dbReference>
<evidence type="ECO:0000313" key="3">
    <source>
        <dbReference type="Proteomes" id="UP000095765"/>
    </source>
</evidence>
<dbReference type="RefSeq" id="WP_006876450.1">
    <property type="nucleotide sequence ID" value="NZ_CP094682.1"/>
</dbReference>
<gene>
    <name evidence="2" type="primary">hcpC</name>
    <name evidence="2" type="ORF">ERS852551_01688</name>
</gene>
<dbReference type="AlphaFoldDB" id="A0A174QCL7"/>